<organism evidence="3 4">
    <name type="scientific">Leucothrix pacifica</name>
    <dbReference type="NCBI Taxonomy" id="1247513"/>
    <lineage>
        <taxon>Bacteria</taxon>
        <taxon>Pseudomonadati</taxon>
        <taxon>Pseudomonadota</taxon>
        <taxon>Gammaproteobacteria</taxon>
        <taxon>Thiotrichales</taxon>
        <taxon>Thiotrichaceae</taxon>
        <taxon>Leucothrix</taxon>
    </lineage>
</organism>
<evidence type="ECO:0000313" key="3">
    <source>
        <dbReference type="EMBL" id="PWQ97836.1"/>
    </source>
</evidence>
<dbReference type="GO" id="GO:0047617">
    <property type="term" value="F:fatty acyl-CoA hydrolase activity"/>
    <property type="evidence" value="ECO:0007669"/>
    <property type="project" value="TreeGrafter"/>
</dbReference>
<evidence type="ECO:0000256" key="1">
    <source>
        <dbReference type="ARBA" id="ARBA00005953"/>
    </source>
</evidence>
<dbReference type="Pfam" id="PF13279">
    <property type="entry name" value="4HBT_2"/>
    <property type="match status" value="1"/>
</dbReference>
<dbReference type="Proteomes" id="UP000245539">
    <property type="component" value="Unassembled WGS sequence"/>
</dbReference>
<dbReference type="InterPro" id="IPR029069">
    <property type="entry name" value="HotDog_dom_sf"/>
</dbReference>
<dbReference type="OrthoDB" id="9799036at2"/>
<evidence type="ECO:0000313" key="4">
    <source>
        <dbReference type="Proteomes" id="UP000245539"/>
    </source>
</evidence>
<dbReference type="AlphaFoldDB" id="A0A317CGZ6"/>
<evidence type="ECO:0000256" key="2">
    <source>
        <dbReference type="ARBA" id="ARBA00022801"/>
    </source>
</evidence>
<accession>A0A317CGZ6</accession>
<name>A0A317CGZ6_9GAMM</name>
<dbReference type="EMBL" id="QGKM01000022">
    <property type="protein sequence ID" value="PWQ97836.1"/>
    <property type="molecule type" value="Genomic_DNA"/>
</dbReference>
<dbReference type="Gene3D" id="3.10.129.10">
    <property type="entry name" value="Hotdog Thioesterase"/>
    <property type="match status" value="1"/>
</dbReference>
<protein>
    <submittedName>
        <fullName evidence="3">Acyl-CoA thioesterase</fullName>
    </submittedName>
</protein>
<reference evidence="3 4" key="1">
    <citation type="submission" date="2018-05" db="EMBL/GenBank/DDBJ databases">
        <title>Leucothrix arctica sp. nov., isolated from Arctic seawater.</title>
        <authorList>
            <person name="Choi A."/>
            <person name="Baek K."/>
        </authorList>
    </citation>
    <scope>NUCLEOTIDE SEQUENCE [LARGE SCALE GENOMIC DNA]</scope>
    <source>
        <strain evidence="3 4">JCM 18388</strain>
    </source>
</reference>
<proteinExistence type="inferred from homology"/>
<dbReference type="PANTHER" id="PTHR31793:SF27">
    <property type="entry name" value="NOVEL THIOESTERASE SUPERFAMILY DOMAIN AND SAPOSIN A-TYPE DOMAIN CONTAINING PROTEIN (0610012H03RIK)"/>
    <property type="match status" value="1"/>
</dbReference>
<comment type="caution">
    <text evidence="3">The sequence shown here is derived from an EMBL/GenBank/DDBJ whole genome shotgun (WGS) entry which is preliminary data.</text>
</comment>
<keyword evidence="2" id="KW-0378">Hydrolase</keyword>
<dbReference type="PANTHER" id="PTHR31793">
    <property type="entry name" value="4-HYDROXYBENZOYL-COA THIOESTERASE FAMILY MEMBER"/>
    <property type="match status" value="1"/>
</dbReference>
<dbReference type="SUPFAM" id="SSF54637">
    <property type="entry name" value="Thioesterase/thiol ester dehydrase-isomerase"/>
    <property type="match status" value="1"/>
</dbReference>
<comment type="similarity">
    <text evidence="1">Belongs to the 4-hydroxybenzoyl-CoA thioesterase family.</text>
</comment>
<sequence>MDAFQHVNNKVYFRYFEDVRLAYLQEIGSLDYMKQHKSGPVLASTSCNFKAPVLYPDTLHIATRTFDLQAKRVSMEYVVYSEQQQKIVADGEGLMVYFDFASGRSVEIPEEIASKIKALQRD</sequence>
<keyword evidence="4" id="KW-1185">Reference proteome</keyword>
<dbReference type="InterPro" id="IPR050563">
    <property type="entry name" value="4-hydroxybenzoyl-CoA_TE"/>
</dbReference>
<gene>
    <name evidence="3" type="ORF">DKW60_09425</name>
</gene>
<dbReference type="CDD" id="cd00586">
    <property type="entry name" value="4HBT"/>
    <property type="match status" value="1"/>
</dbReference>